<sequence>MNILYKIFALVYSALMHRLEKKIGYRLTFTAIPETWINGWMIFDMEKSWAKHGMKAQGVNYFTVGALVDGTSSRFLRNEKQYQSWLGAYLAKFRQSKDFTLQDHFDLAVADQKNWLGDFGDPHPYYEMPETNAYDPEPINISGYSGKLYWFSGGSSHTDVGSKSKNFRNRILMALMASMFNNSNPMLKLKSRNFLPQIIETEYEKVLLKGFVAIIELAKDTKIVFYGNGTSLLDKDGKETKDYTSILKQDILTAFRSAKIEKI</sequence>
<reference evidence="1 2" key="1">
    <citation type="journal article" date="2016" name="Nat. Commun.">
        <title>Thousands of microbial genomes shed light on interconnected biogeochemical processes in an aquifer system.</title>
        <authorList>
            <person name="Anantharaman K."/>
            <person name="Brown C.T."/>
            <person name="Hug L.A."/>
            <person name="Sharon I."/>
            <person name="Castelle C.J."/>
            <person name="Probst A.J."/>
            <person name="Thomas B.C."/>
            <person name="Singh A."/>
            <person name="Wilkins M.J."/>
            <person name="Karaoz U."/>
            <person name="Brodie E.L."/>
            <person name="Williams K.H."/>
            <person name="Hubbard S.S."/>
            <person name="Banfield J.F."/>
        </authorList>
    </citation>
    <scope>NUCLEOTIDE SEQUENCE [LARGE SCALE GENOMIC DNA]</scope>
</reference>
<comment type="caution">
    <text evidence="1">The sequence shown here is derived from an EMBL/GenBank/DDBJ whole genome shotgun (WGS) entry which is preliminary data.</text>
</comment>
<dbReference type="EMBL" id="MFLP01000028">
    <property type="protein sequence ID" value="OGG69820.1"/>
    <property type="molecule type" value="Genomic_DNA"/>
</dbReference>
<protein>
    <submittedName>
        <fullName evidence="1">Uncharacterized protein</fullName>
    </submittedName>
</protein>
<dbReference type="Proteomes" id="UP000176689">
    <property type="component" value="Unassembled WGS sequence"/>
</dbReference>
<evidence type="ECO:0000313" key="2">
    <source>
        <dbReference type="Proteomes" id="UP000176689"/>
    </source>
</evidence>
<organism evidence="1 2">
    <name type="scientific">Candidatus Kaiserbacteria bacterium RIFCSPHIGHO2_12_FULL_53_13</name>
    <dbReference type="NCBI Taxonomy" id="1798502"/>
    <lineage>
        <taxon>Bacteria</taxon>
        <taxon>Candidatus Kaiseribacteriota</taxon>
    </lineage>
</organism>
<evidence type="ECO:0000313" key="1">
    <source>
        <dbReference type="EMBL" id="OGG69820.1"/>
    </source>
</evidence>
<proteinExistence type="predicted"/>
<dbReference type="AlphaFoldDB" id="A0A1F6E8D5"/>
<name>A0A1F6E8D5_9BACT</name>
<accession>A0A1F6E8D5</accession>
<gene>
    <name evidence="1" type="ORF">A3F27_00800</name>
</gene>